<sequence>VYGELEGISFDYGIMEKTTEKVYVVPCECGWSDVGSWESLYELRATYRDDDQNLTDGETILIGCDHSFISAHGERLVACLGLKNCLVVDTPEALLVADLDRSQDIRKIVDKLKRNGKENLL</sequence>
<dbReference type="SUPFAM" id="SSF159283">
    <property type="entry name" value="Guanosine diphospho-D-mannose pyrophosphorylase/mannose-6-phosphate isomerase linker domain"/>
    <property type="match status" value="1"/>
</dbReference>
<organism evidence="2">
    <name type="scientific">marine sediment metagenome</name>
    <dbReference type="NCBI Taxonomy" id="412755"/>
    <lineage>
        <taxon>unclassified sequences</taxon>
        <taxon>metagenomes</taxon>
        <taxon>ecological metagenomes</taxon>
    </lineage>
</organism>
<dbReference type="InterPro" id="IPR054566">
    <property type="entry name" value="ManC/GMP-like_b-helix"/>
</dbReference>
<accession>X0X8R4</accession>
<proteinExistence type="predicted"/>
<dbReference type="SUPFAM" id="SSF53448">
    <property type="entry name" value="Nucleotide-diphospho-sugar transferases"/>
    <property type="match status" value="1"/>
</dbReference>
<dbReference type="EMBL" id="BARS01042117">
    <property type="protein sequence ID" value="GAG39589.1"/>
    <property type="molecule type" value="Genomic_DNA"/>
</dbReference>
<evidence type="ECO:0000259" key="1">
    <source>
        <dbReference type="Pfam" id="PF22640"/>
    </source>
</evidence>
<dbReference type="GO" id="GO:0009298">
    <property type="term" value="P:GDP-mannose biosynthetic process"/>
    <property type="evidence" value="ECO:0007669"/>
    <property type="project" value="TreeGrafter"/>
</dbReference>
<name>X0X8R4_9ZZZZ</name>
<reference evidence="2" key="1">
    <citation type="journal article" date="2014" name="Front. Microbiol.">
        <title>High frequency of phylogenetically diverse reductive dehalogenase-homologous genes in deep subseafloor sedimentary metagenomes.</title>
        <authorList>
            <person name="Kawai M."/>
            <person name="Futagami T."/>
            <person name="Toyoda A."/>
            <person name="Takaki Y."/>
            <person name="Nishi S."/>
            <person name="Hori S."/>
            <person name="Arai W."/>
            <person name="Tsubouchi T."/>
            <person name="Morono Y."/>
            <person name="Uchiyama I."/>
            <person name="Ito T."/>
            <person name="Fujiyama A."/>
            <person name="Inagaki F."/>
            <person name="Takami H."/>
        </authorList>
    </citation>
    <scope>NUCLEOTIDE SEQUENCE</scope>
    <source>
        <strain evidence="2">Expedition CK06-06</strain>
    </source>
</reference>
<dbReference type="PANTHER" id="PTHR46390">
    <property type="entry name" value="MANNOSE-1-PHOSPHATE GUANYLYLTRANSFERASE"/>
    <property type="match status" value="1"/>
</dbReference>
<protein>
    <recommendedName>
        <fullName evidence="1">MannoseP isomerase/GMP-like beta-helix domain-containing protein</fullName>
    </recommendedName>
</protein>
<dbReference type="PANTHER" id="PTHR46390:SF1">
    <property type="entry name" value="MANNOSE-1-PHOSPHATE GUANYLYLTRANSFERASE"/>
    <property type="match status" value="1"/>
</dbReference>
<comment type="caution">
    <text evidence="2">The sequence shown here is derived from an EMBL/GenBank/DDBJ whole genome shotgun (WGS) entry which is preliminary data.</text>
</comment>
<dbReference type="InterPro" id="IPR051161">
    <property type="entry name" value="Mannose-6P_isomerase_type2"/>
</dbReference>
<feature type="non-terminal residue" evidence="2">
    <location>
        <position position="1"/>
    </location>
</feature>
<dbReference type="Pfam" id="PF22640">
    <property type="entry name" value="ManC_GMP_beta-helix"/>
    <property type="match status" value="1"/>
</dbReference>
<dbReference type="InterPro" id="IPR029044">
    <property type="entry name" value="Nucleotide-diphossugar_trans"/>
</dbReference>
<feature type="domain" description="MannoseP isomerase/GMP-like beta-helix" evidence="1">
    <location>
        <begin position="57"/>
        <end position="112"/>
    </location>
</feature>
<dbReference type="GO" id="GO:0004475">
    <property type="term" value="F:mannose-1-phosphate guanylyltransferase (GTP) activity"/>
    <property type="evidence" value="ECO:0007669"/>
    <property type="project" value="TreeGrafter"/>
</dbReference>
<evidence type="ECO:0000313" key="2">
    <source>
        <dbReference type="EMBL" id="GAG39589.1"/>
    </source>
</evidence>
<dbReference type="Gene3D" id="3.90.550.10">
    <property type="entry name" value="Spore Coat Polysaccharide Biosynthesis Protein SpsA, Chain A"/>
    <property type="match status" value="1"/>
</dbReference>
<dbReference type="AlphaFoldDB" id="X0X8R4"/>
<gene>
    <name evidence="2" type="ORF">S01H1_63953</name>
</gene>